<dbReference type="Gene3D" id="1.10.220.80">
    <property type="entry name" value="BH2638-like"/>
    <property type="match status" value="1"/>
</dbReference>
<proteinExistence type="inferred from homology"/>
<dbReference type="HAMAP" id="MF_01041">
    <property type="entry name" value="UPF0223"/>
    <property type="match status" value="1"/>
</dbReference>
<dbReference type="EMBL" id="BORP01000001">
    <property type="protein sequence ID" value="GIO26016.1"/>
    <property type="molecule type" value="Genomic_DNA"/>
</dbReference>
<keyword evidence="3" id="KW-1185">Reference proteome</keyword>
<dbReference type="NCBIfam" id="NF003353">
    <property type="entry name" value="PRK04387.1"/>
    <property type="match status" value="1"/>
</dbReference>
<evidence type="ECO:0000313" key="2">
    <source>
        <dbReference type="EMBL" id="GIO26016.1"/>
    </source>
</evidence>
<dbReference type="AlphaFoldDB" id="A0A919X509"/>
<protein>
    <recommendedName>
        <fullName evidence="1">UPF0223 protein J43TS3_06270</fullName>
    </recommendedName>
</protein>
<dbReference type="Pfam" id="PF05256">
    <property type="entry name" value="UPF0223"/>
    <property type="match status" value="1"/>
</dbReference>
<dbReference type="SUPFAM" id="SSF158504">
    <property type="entry name" value="BH2638-like"/>
    <property type="match status" value="1"/>
</dbReference>
<evidence type="ECO:0000313" key="3">
    <source>
        <dbReference type="Proteomes" id="UP000676917"/>
    </source>
</evidence>
<organism evidence="2 3">
    <name type="scientific">Ornithinibacillus bavariensis</name>
    <dbReference type="NCBI Taxonomy" id="545502"/>
    <lineage>
        <taxon>Bacteria</taxon>
        <taxon>Bacillati</taxon>
        <taxon>Bacillota</taxon>
        <taxon>Bacilli</taxon>
        <taxon>Bacillales</taxon>
        <taxon>Bacillaceae</taxon>
        <taxon>Ornithinibacillus</taxon>
    </lineage>
</organism>
<dbReference type="Proteomes" id="UP000676917">
    <property type="component" value="Unassembled WGS sequence"/>
</dbReference>
<comment type="caution">
    <text evidence="2">The sequence shown here is derived from an EMBL/GenBank/DDBJ whole genome shotgun (WGS) entry which is preliminary data.</text>
</comment>
<name>A0A919X509_9BACI</name>
<dbReference type="InterPro" id="IPR023324">
    <property type="entry name" value="BH2638-like_sf"/>
</dbReference>
<sequence>MSYNYPFDTSWSKDEIIIVVQFFTLVERAYESGIERDILLAGYRKFKEVVPSKSEEKRLFTEFERESGYSGYQVMKKVKEEDRHKIRM</sequence>
<dbReference type="PIRSF" id="PIRSF037260">
    <property type="entry name" value="UPF0223"/>
    <property type="match status" value="1"/>
</dbReference>
<dbReference type="InterPro" id="IPR007920">
    <property type="entry name" value="UPF0223"/>
</dbReference>
<gene>
    <name evidence="2" type="ORF">J43TS3_06270</name>
</gene>
<comment type="similarity">
    <text evidence="1">Belongs to the UPF0223 family.</text>
</comment>
<reference evidence="2" key="1">
    <citation type="submission" date="2021-03" db="EMBL/GenBank/DDBJ databases">
        <title>Antimicrobial resistance genes in bacteria isolated from Japanese honey, and their potential for conferring macrolide and lincosamide resistance in the American foulbrood pathogen Paenibacillus larvae.</title>
        <authorList>
            <person name="Okamoto M."/>
            <person name="Kumagai M."/>
            <person name="Kanamori H."/>
            <person name="Takamatsu D."/>
        </authorList>
    </citation>
    <scope>NUCLEOTIDE SEQUENCE</scope>
    <source>
        <strain evidence="2">J43TS3</strain>
    </source>
</reference>
<dbReference type="RefSeq" id="WP_212919511.1">
    <property type="nucleotide sequence ID" value="NZ_BORP01000001.1"/>
</dbReference>
<accession>A0A919X509</accession>
<evidence type="ECO:0000256" key="1">
    <source>
        <dbReference type="HAMAP-Rule" id="MF_01041"/>
    </source>
</evidence>